<feature type="domain" description="PLD phosphodiesterase" evidence="7">
    <location>
        <begin position="67"/>
        <end position="94"/>
    </location>
</feature>
<reference evidence="9" key="1">
    <citation type="submission" date="2015-09" db="EMBL/GenBank/DDBJ databases">
        <authorList>
            <consortium name="Pathogen Informatics"/>
        </authorList>
    </citation>
    <scope>NUCLEOTIDE SEQUENCE [LARGE SCALE GENOMIC DNA]</scope>
    <source>
        <strain evidence="9">Lake Konstanz</strain>
    </source>
</reference>
<organism evidence="8 9">
    <name type="scientific">Bodo saltans</name>
    <name type="common">Flagellated protozoan</name>
    <dbReference type="NCBI Taxonomy" id="75058"/>
    <lineage>
        <taxon>Eukaryota</taxon>
        <taxon>Discoba</taxon>
        <taxon>Euglenozoa</taxon>
        <taxon>Kinetoplastea</taxon>
        <taxon>Metakinetoplastina</taxon>
        <taxon>Eubodonida</taxon>
        <taxon>Bodonidae</taxon>
        <taxon>Bodo</taxon>
    </lineage>
</organism>
<dbReference type="InterPro" id="IPR001736">
    <property type="entry name" value="PLipase_D/transphosphatidylase"/>
</dbReference>
<evidence type="ECO:0000256" key="1">
    <source>
        <dbReference type="ARBA" id="ARBA00000798"/>
    </source>
</evidence>
<dbReference type="InterPro" id="IPR015679">
    <property type="entry name" value="PLipase_D_fam"/>
</dbReference>
<comment type="catalytic activity">
    <reaction evidence="1">
        <text>a 1,2-diacyl-sn-glycero-3-phosphocholine + H2O = a 1,2-diacyl-sn-glycero-3-phosphate + choline + H(+)</text>
        <dbReference type="Rhea" id="RHEA:14445"/>
        <dbReference type="ChEBI" id="CHEBI:15354"/>
        <dbReference type="ChEBI" id="CHEBI:15377"/>
        <dbReference type="ChEBI" id="CHEBI:15378"/>
        <dbReference type="ChEBI" id="CHEBI:57643"/>
        <dbReference type="ChEBI" id="CHEBI:58608"/>
        <dbReference type="EC" id="3.1.4.4"/>
    </reaction>
</comment>
<dbReference type="EMBL" id="CYKH01000439">
    <property type="protein sequence ID" value="CUF90132.1"/>
    <property type="molecule type" value="Genomic_DNA"/>
</dbReference>
<dbReference type="PANTHER" id="PTHR18896:SF76">
    <property type="entry name" value="PHOSPHOLIPASE"/>
    <property type="match status" value="1"/>
</dbReference>
<keyword evidence="9" id="KW-1185">Reference proteome</keyword>
<evidence type="ECO:0000259" key="7">
    <source>
        <dbReference type="PROSITE" id="PS50035"/>
    </source>
</evidence>
<keyword evidence="3" id="KW-0677">Repeat</keyword>
<accession>A0A0S4IUA1</accession>
<dbReference type="InterPro" id="IPR025202">
    <property type="entry name" value="PLD-like_dom"/>
</dbReference>
<evidence type="ECO:0000256" key="3">
    <source>
        <dbReference type="ARBA" id="ARBA00022737"/>
    </source>
</evidence>
<evidence type="ECO:0000256" key="4">
    <source>
        <dbReference type="ARBA" id="ARBA00022801"/>
    </source>
</evidence>
<dbReference type="SUPFAM" id="SSF56024">
    <property type="entry name" value="Phospholipase D/nuclease"/>
    <property type="match status" value="1"/>
</dbReference>
<evidence type="ECO:0000313" key="9">
    <source>
        <dbReference type="Proteomes" id="UP000051952"/>
    </source>
</evidence>
<keyword evidence="5" id="KW-0442">Lipid degradation</keyword>
<dbReference type="AlphaFoldDB" id="A0A0S4IUA1"/>
<dbReference type="VEuPathDB" id="TriTrypDB:BSAL_66980"/>
<evidence type="ECO:0000256" key="5">
    <source>
        <dbReference type="ARBA" id="ARBA00022963"/>
    </source>
</evidence>
<dbReference type="Proteomes" id="UP000051952">
    <property type="component" value="Unassembled WGS sequence"/>
</dbReference>
<dbReference type="OrthoDB" id="14911at2759"/>
<dbReference type="PANTHER" id="PTHR18896">
    <property type="entry name" value="PHOSPHOLIPASE D"/>
    <property type="match status" value="1"/>
</dbReference>
<dbReference type="Gene3D" id="3.30.870.10">
    <property type="entry name" value="Endonuclease Chain A"/>
    <property type="match status" value="1"/>
</dbReference>
<name>A0A0S4IUA1_BODSA</name>
<sequence>MVFSRTTRSLWHSKVKLDSAVTKHILRLQHKTKVAMLNAIPSHLKNCLKFNFLTRTTQDEAGNTINYPIFVHSKVMIVDKVVCVIGSANINDRSILAYRDTEMAAVIHSREVASKLEEDLRRQHAAFLKEFLTDLTFDLSGGERSTSISGLDLYVALFG</sequence>
<gene>
    <name evidence="8" type="ORF">BSAL_66980</name>
</gene>
<keyword evidence="4" id="KW-0378">Hydrolase</keyword>
<protein>
    <recommendedName>
        <fullName evidence="2">phospholipase D</fullName>
        <ecNumber evidence="2">3.1.4.4</ecNumber>
    </recommendedName>
</protein>
<dbReference type="EC" id="3.1.4.4" evidence="2"/>
<proteinExistence type="predicted"/>
<dbReference type="PROSITE" id="PS50035">
    <property type="entry name" value="PLD"/>
    <property type="match status" value="1"/>
</dbReference>
<dbReference type="GO" id="GO:0009395">
    <property type="term" value="P:phospholipid catabolic process"/>
    <property type="evidence" value="ECO:0007669"/>
    <property type="project" value="TreeGrafter"/>
</dbReference>
<evidence type="ECO:0000256" key="2">
    <source>
        <dbReference type="ARBA" id="ARBA00012027"/>
    </source>
</evidence>
<dbReference type="GO" id="GO:0004630">
    <property type="term" value="F:phospholipase D activity"/>
    <property type="evidence" value="ECO:0007669"/>
    <property type="project" value="UniProtKB-EC"/>
</dbReference>
<dbReference type="Pfam" id="PF13091">
    <property type="entry name" value="PLDc_2"/>
    <property type="match status" value="1"/>
</dbReference>
<evidence type="ECO:0000313" key="8">
    <source>
        <dbReference type="EMBL" id="CUF90132.1"/>
    </source>
</evidence>
<dbReference type="SMART" id="SM00155">
    <property type="entry name" value="PLDc"/>
    <property type="match status" value="1"/>
</dbReference>
<evidence type="ECO:0000256" key="6">
    <source>
        <dbReference type="ARBA" id="ARBA00023098"/>
    </source>
</evidence>
<keyword evidence="6" id="KW-0443">Lipid metabolism</keyword>